<comment type="caution">
    <text evidence="2">The sequence shown here is derived from an EMBL/GenBank/DDBJ whole genome shotgun (WGS) entry which is preliminary data.</text>
</comment>
<dbReference type="Proteomes" id="UP000784294">
    <property type="component" value="Unassembled WGS sequence"/>
</dbReference>
<protein>
    <submittedName>
        <fullName evidence="2">Uncharacterized protein</fullName>
    </submittedName>
</protein>
<dbReference type="AlphaFoldDB" id="A0A448WWB4"/>
<sequence>MILKVWPLLQPPEGSIGNTPFTPTIVSEQAGESLLLDLPIFSQKSPEKSTALVGDDQSHNIQQTKEQSGGVEIGRVPNTKSLLGRASGGTIFGPTVSLLTFIFKERDVDLRQVR</sequence>
<dbReference type="EMBL" id="CAAALY010053242">
    <property type="protein sequence ID" value="VEL21815.1"/>
    <property type="molecule type" value="Genomic_DNA"/>
</dbReference>
<evidence type="ECO:0000313" key="2">
    <source>
        <dbReference type="EMBL" id="VEL21815.1"/>
    </source>
</evidence>
<gene>
    <name evidence="2" type="ORF">PXEA_LOCUS15255</name>
</gene>
<evidence type="ECO:0000313" key="3">
    <source>
        <dbReference type="Proteomes" id="UP000784294"/>
    </source>
</evidence>
<reference evidence="2" key="1">
    <citation type="submission" date="2018-11" db="EMBL/GenBank/DDBJ databases">
        <authorList>
            <consortium name="Pathogen Informatics"/>
        </authorList>
    </citation>
    <scope>NUCLEOTIDE SEQUENCE</scope>
</reference>
<organism evidence="2 3">
    <name type="scientific">Protopolystoma xenopodis</name>
    <dbReference type="NCBI Taxonomy" id="117903"/>
    <lineage>
        <taxon>Eukaryota</taxon>
        <taxon>Metazoa</taxon>
        <taxon>Spiralia</taxon>
        <taxon>Lophotrochozoa</taxon>
        <taxon>Platyhelminthes</taxon>
        <taxon>Monogenea</taxon>
        <taxon>Polyopisthocotylea</taxon>
        <taxon>Polystomatidea</taxon>
        <taxon>Polystomatidae</taxon>
        <taxon>Protopolystoma</taxon>
    </lineage>
</organism>
<feature type="region of interest" description="Disordered" evidence="1">
    <location>
        <begin position="47"/>
        <end position="76"/>
    </location>
</feature>
<proteinExistence type="predicted"/>
<keyword evidence="3" id="KW-1185">Reference proteome</keyword>
<evidence type="ECO:0000256" key="1">
    <source>
        <dbReference type="SAM" id="MobiDB-lite"/>
    </source>
</evidence>
<accession>A0A448WWB4</accession>
<name>A0A448WWB4_9PLAT</name>